<keyword evidence="4" id="KW-0677">Repeat</keyword>
<evidence type="ECO:0000256" key="7">
    <source>
        <dbReference type="SAM" id="Phobius"/>
    </source>
</evidence>
<dbReference type="Gene3D" id="3.30.70.20">
    <property type="match status" value="2"/>
</dbReference>
<gene>
    <name evidence="9" type="ORF">S12H4_58062</name>
</gene>
<keyword evidence="7" id="KW-1133">Transmembrane helix</keyword>
<keyword evidence="7" id="KW-0472">Membrane</keyword>
<accession>X1VYD5</accession>
<dbReference type="PANTHER" id="PTHR43545">
    <property type="entry name" value="FORMATE DEHYDROGENASE, NITRATE-INDUCIBLE, IRON-SULFUR SUBUNIT"/>
    <property type="match status" value="1"/>
</dbReference>
<feature type="transmembrane region" description="Helical" evidence="7">
    <location>
        <begin position="137"/>
        <end position="156"/>
    </location>
</feature>
<sequence length="178" mass="19906">QKNQFGAVVYDDSKCIGCRYCMMTCPFGIPTFEWEEPLPWIRKCTFCSDRQGGGLEPACVTACPTGALKFGDRDELITEAKKRIAANPDEYVDHIYGEREVGGTSWLYLSPVPFEKIGFPTLKHSAVTINSERAMSAVPPALFAVAALMTGIYWVIRRKERLSQAKTDDQKEKAEVTK</sequence>
<evidence type="ECO:0000256" key="6">
    <source>
        <dbReference type="ARBA" id="ARBA00023014"/>
    </source>
</evidence>
<dbReference type="PROSITE" id="PS51379">
    <property type="entry name" value="4FE4S_FER_2"/>
    <property type="match status" value="1"/>
</dbReference>
<feature type="non-terminal residue" evidence="9">
    <location>
        <position position="1"/>
    </location>
</feature>
<dbReference type="PROSITE" id="PS00198">
    <property type="entry name" value="4FE4S_FER_1"/>
    <property type="match status" value="1"/>
</dbReference>
<comment type="subcellular location">
    <subcellularLocation>
        <location evidence="1">Cell envelope</location>
    </subcellularLocation>
</comment>
<keyword evidence="5" id="KW-0408">Iron</keyword>
<dbReference type="GO" id="GO:0046872">
    <property type="term" value="F:metal ion binding"/>
    <property type="evidence" value="ECO:0007669"/>
    <property type="project" value="UniProtKB-KW"/>
</dbReference>
<comment type="caution">
    <text evidence="9">The sequence shown here is derived from an EMBL/GenBank/DDBJ whole genome shotgun (WGS) entry which is preliminary data.</text>
</comment>
<evidence type="ECO:0000256" key="2">
    <source>
        <dbReference type="ARBA" id="ARBA00022485"/>
    </source>
</evidence>
<evidence type="ECO:0000256" key="4">
    <source>
        <dbReference type="ARBA" id="ARBA00022737"/>
    </source>
</evidence>
<dbReference type="Pfam" id="PF13247">
    <property type="entry name" value="Fer4_11"/>
    <property type="match status" value="1"/>
</dbReference>
<keyword evidence="2" id="KW-0004">4Fe-4S</keyword>
<reference evidence="9" key="1">
    <citation type="journal article" date="2014" name="Front. Microbiol.">
        <title>High frequency of phylogenetically diverse reductive dehalogenase-homologous genes in deep subseafloor sedimentary metagenomes.</title>
        <authorList>
            <person name="Kawai M."/>
            <person name="Futagami T."/>
            <person name="Toyoda A."/>
            <person name="Takaki Y."/>
            <person name="Nishi S."/>
            <person name="Hori S."/>
            <person name="Arai W."/>
            <person name="Tsubouchi T."/>
            <person name="Morono Y."/>
            <person name="Uchiyama I."/>
            <person name="Ito T."/>
            <person name="Fujiyama A."/>
            <person name="Inagaki F."/>
            <person name="Takami H."/>
        </authorList>
    </citation>
    <scope>NUCLEOTIDE SEQUENCE</scope>
    <source>
        <strain evidence="9">Expedition CK06-06</strain>
    </source>
</reference>
<keyword evidence="7" id="KW-0812">Transmembrane</keyword>
<dbReference type="PANTHER" id="PTHR43545:SF4">
    <property type="entry name" value="IRON-SULFUR PROTEIN"/>
    <property type="match status" value="1"/>
</dbReference>
<dbReference type="AlphaFoldDB" id="X1VYD5"/>
<organism evidence="9">
    <name type="scientific">marine sediment metagenome</name>
    <dbReference type="NCBI Taxonomy" id="412755"/>
    <lineage>
        <taxon>unclassified sequences</taxon>
        <taxon>metagenomes</taxon>
        <taxon>ecological metagenomes</taxon>
    </lineage>
</organism>
<dbReference type="InterPro" id="IPR051555">
    <property type="entry name" value="FDH_Electron_Transfer_Unit"/>
</dbReference>
<dbReference type="EMBL" id="BARW01037656">
    <property type="protein sequence ID" value="GAJ17210.1"/>
    <property type="molecule type" value="Genomic_DNA"/>
</dbReference>
<evidence type="ECO:0000259" key="8">
    <source>
        <dbReference type="PROSITE" id="PS51379"/>
    </source>
</evidence>
<dbReference type="GO" id="GO:0051539">
    <property type="term" value="F:4 iron, 4 sulfur cluster binding"/>
    <property type="evidence" value="ECO:0007669"/>
    <property type="project" value="UniProtKB-KW"/>
</dbReference>
<evidence type="ECO:0000256" key="5">
    <source>
        <dbReference type="ARBA" id="ARBA00023004"/>
    </source>
</evidence>
<proteinExistence type="predicted"/>
<dbReference type="InterPro" id="IPR017900">
    <property type="entry name" value="4Fe4S_Fe_S_CS"/>
</dbReference>
<dbReference type="SUPFAM" id="SSF54862">
    <property type="entry name" value="4Fe-4S ferredoxins"/>
    <property type="match status" value="1"/>
</dbReference>
<protein>
    <recommendedName>
        <fullName evidence="8">4Fe-4S ferredoxin-type domain-containing protein</fullName>
    </recommendedName>
</protein>
<keyword evidence="6" id="KW-0411">Iron-sulfur</keyword>
<evidence type="ECO:0000256" key="3">
    <source>
        <dbReference type="ARBA" id="ARBA00022723"/>
    </source>
</evidence>
<feature type="domain" description="4Fe-4S ferredoxin-type" evidence="8">
    <location>
        <begin position="6"/>
        <end position="35"/>
    </location>
</feature>
<keyword evidence="3" id="KW-0479">Metal-binding</keyword>
<evidence type="ECO:0000313" key="9">
    <source>
        <dbReference type="EMBL" id="GAJ17210.1"/>
    </source>
</evidence>
<dbReference type="GO" id="GO:0030313">
    <property type="term" value="C:cell envelope"/>
    <property type="evidence" value="ECO:0007669"/>
    <property type="project" value="UniProtKB-SubCell"/>
</dbReference>
<dbReference type="InterPro" id="IPR017896">
    <property type="entry name" value="4Fe4S_Fe-S-bd"/>
</dbReference>
<name>X1VYD5_9ZZZZ</name>
<evidence type="ECO:0000256" key="1">
    <source>
        <dbReference type="ARBA" id="ARBA00004196"/>
    </source>
</evidence>